<dbReference type="PROSITE" id="PS50157">
    <property type="entry name" value="ZINC_FINGER_C2H2_2"/>
    <property type="match status" value="1"/>
</dbReference>
<dbReference type="PANTHER" id="PTHR38166">
    <property type="entry name" value="C2H2-TYPE DOMAIN-CONTAINING PROTEIN-RELATED"/>
    <property type="match status" value="1"/>
</dbReference>
<keyword evidence="5" id="KW-1185">Reference proteome</keyword>
<dbReference type="GO" id="GO:0008270">
    <property type="term" value="F:zinc ion binding"/>
    <property type="evidence" value="ECO:0007669"/>
    <property type="project" value="UniProtKB-KW"/>
</dbReference>
<dbReference type="AlphaFoldDB" id="A0AAE0IY19"/>
<dbReference type="PANTHER" id="PTHR38166:SF1">
    <property type="entry name" value="C2H2-TYPE DOMAIN-CONTAINING PROTEIN"/>
    <property type="match status" value="1"/>
</dbReference>
<evidence type="ECO:0000259" key="3">
    <source>
        <dbReference type="PROSITE" id="PS50157"/>
    </source>
</evidence>
<evidence type="ECO:0000256" key="2">
    <source>
        <dbReference type="SAM" id="MobiDB-lite"/>
    </source>
</evidence>
<sequence length="813" mass="91130">MNDCLGPGPSGPKPARKRRLDDTLDNDASESDRDEGPEKRYRREDSQQHGLMRPYSSSDENHDPVDTTSSSGEASLLMDSISNSSGTHDTSSASFHYPNLNCLTKDLQQAIDASWKGRQEATRFSKYQAVKAFLVSWEDDDLGVEKELDELAQLFDDVYSYDVEKWKIPSSDQQERLDEKVRDVIKGWQSPSSLLIFYYAGHARPSRHPGTYPVWVSRRDNPKEVYPLSVHLYLENASCDILFLYDCCHSIHTGSGQPTSGVKEALAAGGFETIAAEVGEHSFTYLLTHELARAAAEERSISVSDLHGHMLAGLGEYKPRPLKDLQGKILVDHNRRPRFELPRRRTPVHYFLSLKHETIILAPVRPSEPAQQIVRPPPLGSRMDAIGSEPNPNPSSALGREDFITITAKKFPQVLVAVRIDSSVSLDISTWLEWALKAPPEALDIKVEGWFGSFSTLLILNLPLRVWHLMPAHPAASFIGFVTTDNEASTIRKDWPLRQVHVGNLKGEKLERESQSLSAGDSNQKGTESPEPLISTNNQQAGAGDLWHGGHHDVQQHGGGSSYAKTRAPSEISTSSSLFAPNSARKRVAGNPDNQRLSCPFRKRNPLRFNTRAHQSCALRSFSDISQVKRHVKAFHNKPANSPFSCPACLRDFKTKEEYKDHLELPPSLLCIPAAIEEIHFGEDPEDGITARIADLLSERLAINKIQDWDRLWTTLFPMDQTIPDGEFVPPIEIDEFMAKLHRNWPQFEHNLERAVDAILPTSGVTKPDLKRSLGDLVLEYLQFTSQELQMEAKEEAPVSRPRRNPARTPSRT</sequence>
<evidence type="ECO:0000313" key="5">
    <source>
        <dbReference type="Proteomes" id="UP001286456"/>
    </source>
</evidence>
<feature type="region of interest" description="Disordered" evidence="2">
    <location>
        <begin position="506"/>
        <end position="601"/>
    </location>
</feature>
<comment type="caution">
    <text evidence="4">The sequence shown here is derived from an EMBL/GenBank/DDBJ whole genome shotgun (WGS) entry which is preliminary data.</text>
</comment>
<dbReference type="InterPro" id="IPR013087">
    <property type="entry name" value="Znf_C2H2_type"/>
</dbReference>
<evidence type="ECO:0000313" key="4">
    <source>
        <dbReference type="EMBL" id="KAK3333025.1"/>
    </source>
</evidence>
<feature type="compositionally biased region" description="Basic and acidic residues" evidence="2">
    <location>
        <begin position="30"/>
        <end position="47"/>
    </location>
</feature>
<feature type="domain" description="C2H2-type" evidence="3">
    <location>
        <begin position="644"/>
        <end position="685"/>
    </location>
</feature>
<evidence type="ECO:0000256" key="1">
    <source>
        <dbReference type="PROSITE-ProRule" id="PRU00042"/>
    </source>
</evidence>
<feature type="region of interest" description="Disordered" evidence="2">
    <location>
        <begin position="1"/>
        <end position="72"/>
    </location>
</feature>
<name>A0AAE0IY19_9PEZI</name>
<feature type="compositionally biased region" description="Polar residues" evidence="2">
    <location>
        <begin position="571"/>
        <end position="580"/>
    </location>
</feature>
<feature type="region of interest" description="Disordered" evidence="2">
    <location>
        <begin position="791"/>
        <end position="813"/>
    </location>
</feature>
<keyword evidence="1" id="KW-0863">Zinc-finger</keyword>
<organism evidence="4 5">
    <name type="scientific">Cercophora scortea</name>
    <dbReference type="NCBI Taxonomy" id="314031"/>
    <lineage>
        <taxon>Eukaryota</taxon>
        <taxon>Fungi</taxon>
        <taxon>Dikarya</taxon>
        <taxon>Ascomycota</taxon>
        <taxon>Pezizomycotina</taxon>
        <taxon>Sordariomycetes</taxon>
        <taxon>Sordariomycetidae</taxon>
        <taxon>Sordariales</taxon>
        <taxon>Lasiosphaeriaceae</taxon>
        <taxon>Cercophora</taxon>
    </lineage>
</organism>
<reference evidence="4" key="1">
    <citation type="journal article" date="2023" name="Mol. Phylogenet. Evol.">
        <title>Genome-scale phylogeny and comparative genomics of the fungal order Sordariales.</title>
        <authorList>
            <person name="Hensen N."/>
            <person name="Bonometti L."/>
            <person name="Westerberg I."/>
            <person name="Brannstrom I.O."/>
            <person name="Guillou S."/>
            <person name="Cros-Aarteil S."/>
            <person name="Calhoun S."/>
            <person name="Haridas S."/>
            <person name="Kuo A."/>
            <person name="Mondo S."/>
            <person name="Pangilinan J."/>
            <person name="Riley R."/>
            <person name="LaButti K."/>
            <person name="Andreopoulos B."/>
            <person name="Lipzen A."/>
            <person name="Chen C."/>
            <person name="Yan M."/>
            <person name="Daum C."/>
            <person name="Ng V."/>
            <person name="Clum A."/>
            <person name="Steindorff A."/>
            <person name="Ohm R.A."/>
            <person name="Martin F."/>
            <person name="Silar P."/>
            <person name="Natvig D.O."/>
            <person name="Lalanne C."/>
            <person name="Gautier V."/>
            <person name="Ament-Velasquez S.L."/>
            <person name="Kruys A."/>
            <person name="Hutchinson M.I."/>
            <person name="Powell A.J."/>
            <person name="Barry K."/>
            <person name="Miller A.N."/>
            <person name="Grigoriev I.V."/>
            <person name="Debuchy R."/>
            <person name="Gladieux P."/>
            <person name="Hiltunen Thoren M."/>
            <person name="Johannesson H."/>
        </authorList>
    </citation>
    <scope>NUCLEOTIDE SEQUENCE</scope>
    <source>
        <strain evidence="4">SMH4131-1</strain>
    </source>
</reference>
<reference evidence="4" key="2">
    <citation type="submission" date="2023-06" db="EMBL/GenBank/DDBJ databases">
        <authorList>
            <consortium name="Lawrence Berkeley National Laboratory"/>
            <person name="Haridas S."/>
            <person name="Hensen N."/>
            <person name="Bonometti L."/>
            <person name="Westerberg I."/>
            <person name="Brannstrom I.O."/>
            <person name="Guillou S."/>
            <person name="Cros-Aarteil S."/>
            <person name="Calhoun S."/>
            <person name="Kuo A."/>
            <person name="Mondo S."/>
            <person name="Pangilinan J."/>
            <person name="Riley R."/>
            <person name="Labutti K."/>
            <person name="Andreopoulos B."/>
            <person name="Lipzen A."/>
            <person name="Chen C."/>
            <person name="Yanf M."/>
            <person name="Daum C."/>
            <person name="Ng V."/>
            <person name="Clum A."/>
            <person name="Steindorff A."/>
            <person name="Ohm R."/>
            <person name="Martin F."/>
            <person name="Silar P."/>
            <person name="Natvig D."/>
            <person name="Lalanne C."/>
            <person name="Gautier V."/>
            <person name="Ament-Velasquez S.L."/>
            <person name="Kruys A."/>
            <person name="Hutchinson M.I."/>
            <person name="Powell A.J."/>
            <person name="Barry K."/>
            <person name="Miller A.N."/>
            <person name="Grigoriev I.V."/>
            <person name="Debuchy R."/>
            <person name="Gladieux P."/>
            <person name="Thoren M.H."/>
            <person name="Johannesson H."/>
        </authorList>
    </citation>
    <scope>NUCLEOTIDE SEQUENCE</scope>
    <source>
        <strain evidence="4">SMH4131-1</strain>
    </source>
</reference>
<keyword evidence="1" id="KW-0862">Zinc</keyword>
<feature type="compositionally biased region" description="Polar residues" evidence="2">
    <location>
        <begin position="515"/>
        <end position="527"/>
    </location>
</feature>
<dbReference type="Gene3D" id="3.30.160.60">
    <property type="entry name" value="Classic Zinc Finger"/>
    <property type="match status" value="1"/>
</dbReference>
<keyword evidence="1" id="KW-0479">Metal-binding</keyword>
<dbReference type="Proteomes" id="UP001286456">
    <property type="component" value="Unassembled WGS sequence"/>
</dbReference>
<proteinExistence type="predicted"/>
<gene>
    <name evidence="4" type="ORF">B0T19DRAFT_473783</name>
</gene>
<accession>A0AAE0IY19</accession>
<protein>
    <recommendedName>
        <fullName evidence="3">C2H2-type domain-containing protein</fullName>
    </recommendedName>
</protein>
<dbReference type="EMBL" id="JAUEPO010000002">
    <property type="protein sequence ID" value="KAK3333025.1"/>
    <property type="molecule type" value="Genomic_DNA"/>
</dbReference>